<dbReference type="NCBIfam" id="TIGR03356">
    <property type="entry name" value="BGL"/>
    <property type="match status" value="1"/>
</dbReference>
<dbReference type="InterPro" id="IPR017736">
    <property type="entry name" value="Glyco_hydro_1_beta-glucosidase"/>
</dbReference>
<evidence type="ECO:0000313" key="11">
    <source>
        <dbReference type="EMBL" id="GGC41311.1"/>
    </source>
</evidence>
<name>A0ABQ1MIX8_9SPHI</name>
<keyword evidence="7 10" id="KW-0326">Glycosidase</keyword>
<dbReference type="InterPro" id="IPR017853">
    <property type="entry name" value="GH"/>
</dbReference>
<dbReference type="EC" id="3.2.1.21" evidence="3 10"/>
<dbReference type="EMBL" id="BMIK01000016">
    <property type="protein sequence ID" value="GGC41311.1"/>
    <property type="molecule type" value="Genomic_DNA"/>
</dbReference>
<keyword evidence="6" id="KW-0119">Carbohydrate metabolism</keyword>
<gene>
    <name evidence="11" type="ORF">GCM10011386_36760</name>
</gene>
<dbReference type="Gene3D" id="3.20.20.80">
    <property type="entry name" value="Glycosidases"/>
    <property type="match status" value="1"/>
</dbReference>
<evidence type="ECO:0000256" key="4">
    <source>
        <dbReference type="ARBA" id="ARBA00022801"/>
    </source>
</evidence>
<dbReference type="PROSITE" id="PS00572">
    <property type="entry name" value="GLYCOSYL_HYDROL_F1_1"/>
    <property type="match status" value="1"/>
</dbReference>
<evidence type="ECO:0000256" key="2">
    <source>
        <dbReference type="ARBA" id="ARBA00010838"/>
    </source>
</evidence>
<organism evidence="11 12">
    <name type="scientific">Parapedobacter defluvii</name>
    <dbReference type="NCBI Taxonomy" id="2045106"/>
    <lineage>
        <taxon>Bacteria</taxon>
        <taxon>Pseudomonadati</taxon>
        <taxon>Bacteroidota</taxon>
        <taxon>Sphingobacteriia</taxon>
        <taxon>Sphingobacteriales</taxon>
        <taxon>Sphingobacteriaceae</taxon>
        <taxon>Parapedobacter</taxon>
    </lineage>
</organism>
<reference evidence="12" key="1">
    <citation type="journal article" date="2019" name="Int. J. Syst. Evol. Microbiol.">
        <title>The Global Catalogue of Microorganisms (GCM) 10K type strain sequencing project: providing services to taxonomists for standard genome sequencing and annotation.</title>
        <authorList>
            <consortium name="The Broad Institute Genomics Platform"/>
            <consortium name="The Broad Institute Genome Sequencing Center for Infectious Disease"/>
            <person name="Wu L."/>
            <person name="Ma J."/>
        </authorList>
    </citation>
    <scope>NUCLEOTIDE SEQUENCE [LARGE SCALE GENOMIC DNA]</scope>
    <source>
        <strain evidence="12">CGMCC 1.15342</strain>
    </source>
</reference>
<evidence type="ECO:0000313" key="12">
    <source>
        <dbReference type="Proteomes" id="UP000597338"/>
    </source>
</evidence>
<dbReference type="PRINTS" id="PR00131">
    <property type="entry name" value="GLHYDRLASE1"/>
</dbReference>
<comment type="catalytic activity">
    <reaction evidence="1 10">
        <text>Hydrolysis of terminal, non-reducing beta-D-glucosyl residues with release of beta-D-glucose.</text>
        <dbReference type="EC" id="3.2.1.21"/>
    </reaction>
</comment>
<comment type="similarity">
    <text evidence="2 10">Belongs to the glycosyl hydrolase 1 family.</text>
</comment>
<evidence type="ECO:0000256" key="10">
    <source>
        <dbReference type="RuleBase" id="RU361175"/>
    </source>
</evidence>
<comment type="caution">
    <text evidence="11">The sequence shown here is derived from an EMBL/GenBank/DDBJ whole genome shotgun (WGS) entry which is preliminary data.</text>
</comment>
<dbReference type="InterPro" id="IPR033132">
    <property type="entry name" value="GH_1_N_CS"/>
</dbReference>
<evidence type="ECO:0000256" key="8">
    <source>
        <dbReference type="ARBA" id="ARBA00023326"/>
    </source>
</evidence>
<dbReference type="Pfam" id="PF00232">
    <property type="entry name" value="Glyco_hydro_1"/>
    <property type="match status" value="1"/>
</dbReference>
<dbReference type="SUPFAM" id="SSF51445">
    <property type="entry name" value="(Trans)glycosidases"/>
    <property type="match status" value="1"/>
</dbReference>
<protein>
    <recommendedName>
        <fullName evidence="3 10">Beta-glucosidase</fullName>
        <ecNumber evidence="3 10">3.2.1.21</ecNumber>
    </recommendedName>
</protein>
<evidence type="ECO:0000256" key="9">
    <source>
        <dbReference type="PROSITE-ProRule" id="PRU10055"/>
    </source>
</evidence>
<keyword evidence="8" id="KW-0624">Polysaccharide degradation</keyword>
<keyword evidence="12" id="KW-1185">Reference proteome</keyword>
<evidence type="ECO:0000256" key="7">
    <source>
        <dbReference type="ARBA" id="ARBA00023295"/>
    </source>
</evidence>
<proteinExistence type="inferred from homology"/>
<dbReference type="InterPro" id="IPR001360">
    <property type="entry name" value="Glyco_hydro_1"/>
</dbReference>
<accession>A0ABQ1MIX8</accession>
<dbReference type="PANTHER" id="PTHR10353">
    <property type="entry name" value="GLYCOSYL HYDROLASE"/>
    <property type="match status" value="1"/>
</dbReference>
<keyword evidence="5" id="KW-0136">Cellulose degradation</keyword>
<evidence type="ECO:0000256" key="3">
    <source>
        <dbReference type="ARBA" id="ARBA00012744"/>
    </source>
</evidence>
<dbReference type="PROSITE" id="PS00653">
    <property type="entry name" value="GLYCOSYL_HYDROL_F1_2"/>
    <property type="match status" value="1"/>
</dbReference>
<dbReference type="InterPro" id="IPR018120">
    <property type="entry name" value="Glyco_hydro_1_AS"/>
</dbReference>
<sequence length="445" mass="50224">MVRAEFGSEFEWGVSSAAFQTEGAWDAEGKGHSIWDVFTGRKGKIKDAQHARIACNFYHCYREDIALVRALNIPNFRFSVAWPRIFPAGVGQPNPKGMDFYERVVDHCLELGITPWLTLYHWDLPQALQDKGGWTNRDVLFWMEEYAGYVTRRLGDRVKHWMVLNEPAVFTGAGYFFGVHAPGLTGLRNFFPAAHHATLAMGQIGRLIRSEVRGAQIGTTFSCSSIHPASGGERDVKAAIRADALINRLFIEPILGMGYPIDDLKALRGIEKYMQVGDEKALPFDFDFIGIQNYTREVVASSFFVPYLQARLVPAAKRKVPGITAMGWEVFPPAIYEMIKKFSAYPGIPKLFVTENGAAFPDQVVSGRVKDQQRLSYLQDHLGQVLRAKREGLNVHGYFVWTLTDNFEWAEGYHAPFGLVHVDFATQQRTVKDSGHWYASFLSEQ</sequence>
<feature type="active site" description="Nucleophile" evidence="9">
    <location>
        <position position="355"/>
    </location>
</feature>
<evidence type="ECO:0000256" key="1">
    <source>
        <dbReference type="ARBA" id="ARBA00000448"/>
    </source>
</evidence>
<evidence type="ECO:0000256" key="6">
    <source>
        <dbReference type="ARBA" id="ARBA00023277"/>
    </source>
</evidence>
<dbReference type="PANTHER" id="PTHR10353:SF36">
    <property type="entry name" value="LP05116P"/>
    <property type="match status" value="1"/>
</dbReference>
<evidence type="ECO:0000256" key="5">
    <source>
        <dbReference type="ARBA" id="ARBA00023001"/>
    </source>
</evidence>
<keyword evidence="4 10" id="KW-0378">Hydrolase</keyword>
<dbReference type="Proteomes" id="UP000597338">
    <property type="component" value="Unassembled WGS sequence"/>
</dbReference>
<dbReference type="RefSeq" id="WP_188752928.1">
    <property type="nucleotide sequence ID" value="NZ_BMIK01000016.1"/>
</dbReference>